<keyword evidence="5" id="KW-1185">Reference proteome</keyword>
<dbReference type="EMBL" id="VUMD01000012">
    <property type="protein sequence ID" value="MSS37542.1"/>
    <property type="molecule type" value="Genomic_DNA"/>
</dbReference>
<name>A0A7X2NMF8_9CLOT</name>
<evidence type="ECO:0000313" key="4">
    <source>
        <dbReference type="EMBL" id="MSS37542.1"/>
    </source>
</evidence>
<gene>
    <name evidence="4" type="ORF">FYJ39_13385</name>
</gene>
<dbReference type="SMART" id="SM00327">
    <property type="entry name" value="VWA"/>
    <property type="match status" value="1"/>
</dbReference>
<dbReference type="InterPro" id="IPR002035">
    <property type="entry name" value="VWF_A"/>
</dbReference>
<dbReference type="PANTHER" id="PTHR10579">
    <property type="entry name" value="CALCIUM-ACTIVATED CHLORIDE CHANNEL REGULATOR"/>
    <property type="match status" value="1"/>
</dbReference>
<dbReference type="PANTHER" id="PTHR10579:SF43">
    <property type="entry name" value="ZINC FINGER (C3HC4-TYPE RING FINGER) FAMILY PROTEIN"/>
    <property type="match status" value="1"/>
</dbReference>
<feature type="domain" description="VWFA" evidence="3">
    <location>
        <begin position="374"/>
        <end position="545"/>
    </location>
</feature>
<dbReference type="AlphaFoldDB" id="A0A7X2NMF8"/>
<organism evidence="4 5">
    <name type="scientific">Clostridium porci</name>
    <dbReference type="NCBI Taxonomy" id="2605778"/>
    <lineage>
        <taxon>Bacteria</taxon>
        <taxon>Bacillati</taxon>
        <taxon>Bacillota</taxon>
        <taxon>Clostridia</taxon>
        <taxon>Eubacteriales</taxon>
        <taxon>Clostridiaceae</taxon>
        <taxon>Clostridium</taxon>
    </lineage>
</organism>
<proteinExistence type="predicted"/>
<dbReference type="Proteomes" id="UP000429958">
    <property type="component" value="Unassembled WGS sequence"/>
</dbReference>
<dbReference type="InterPro" id="IPR051266">
    <property type="entry name" value="CLCR"/>
</dbReference>
<feature type="compositionally biased region" description="Low complexity" evidence="1">
    <location>
        <begin position="53"/>
        <end position="62"/>
    </location>
</feature>
<feature type="chain" id="PRO_5038647125" evidence="2">
    <location>
        <begin position="24"/>
        <end position="1232"/>
    </location>
</feature>
<sequence>MKMRKLVLLMLSLVLFISLTANSPIKALALTGRAGWHEDSGRSIKIDSDDTSHSQSSDSAVSIDDDDVLNDSGSGSGEEGGSEEEGGSKEGGERGEESGAGAEGESKEEGGSEEDERGTESGAGAEGGSEEEGGSKEEGERGEESGAGAEGGSEEEGGSKEEGERGEESGAGAEGESKEEGGSETDVNPDIPQDSEGVIDDENEPNLSDGGTSSAGNHAAGIMSASEKIEKEDEASPSEATKLTTEEIDSMEVEELYEILLEDGTEEGWNHVLGLMTAEKLNELIEYLIEIGVIEEPEVEEPETVEVTDPGPFLEFIGPRRMMTRAVTQTNSEEDKGLYLNKTVETDKQGNPLLRLEAYTTGKVTTATTTNPLDIVLVLDQSGSMAWDFGGNDTNTNTERRQYAVKEAVKNFINAVYEKTADADGSLLVENRMGIVTFGTTATSLRGLTAVDDNGRNDLIDAVNGLPDVPSGATRIDYGVEEAADMLADSVYNEKVVIIFTDGVPADRTEFNIDIANGAIEAANKISDATIYTVGIFGGANPNELHGAYFDRVIDAWDVVCSGEVGSIWGKSNLNDWFSGDVLDIDIPAGNRFLNYLSSNYDAEEIGIESGTYAPETGIYEEMFGIQFPVGNTSGKGYQITENYERNQNDEGGFDNYYLTAGDADSLKEIFQTISEQISTPDITLGSDTIIRDVISPYFMLPEGTNDSSINCYTVPCTGGNKEDGFSFDQNRKIELLNVSIDIHEKTIDVTGYDFNANFVAEEAKSDGSHGEKLVIEIPIEADYSSGTFGGEDFITNDAESGVYRETEEGVEESIKAFNQPTASIPVRYCFDGQDMTIYLGNGIDSLENLLESYVAEGESFTPGEPDNAGEIANNEKVTIIYKITCAGEDYFYKVSAGTRISDGTWVTDISGATETTPPSAYLKEKKECTISAVIISDGNANNKANALFEDTKDISTTANIYVSKPQIPFSDSSIYLGEMPDYSKNRQGDIEWRVPSSDIPVGETSPEAVGTSPAVTITGYRPAFNVEGAFEKDTDVKVTEVVVGSLSFDMEDSTSEDYGADHITFTHTRCGEVENCGFDPNAPNNDKQFRVHVKPCTLTIKKRVDKLENTGQTFIFNVEGPNSSQWQVAVKAAGETTLTGLPIGEYTVTELEDWSWRYEAENGGVAEAALSKDEPNGSVTITNSLQTSKWLTHECLVTNTFDSIASDSSFTETTIVADVKSLRAMRGEKEG</sequence>
<feature type="region of interest" description="Disordered" evidence="1">
    <location>
        <begin position="34"/>
        <end position="248"/>
    </location>
</feature>
<feature type="compositionally biased region" description="Polar residues" evidence="1">
    <location>
        <begin position="205"/>
        <end position="216"/>
    </location>
</feature>
<reference evidence="4 5" key="1">
    <citation type="submission" date="2019-08" db="EMBL/GenBank/DDBJ databases">
        <title>In-depth cultivation of the pig gut microbiome towards novel bacterial diversity and tailored functional studies.</title>
        <authorList>
            <person name="Wylensek D."/>
            <person name="Hitch T.C.A."/>
            <person name="Clavel T."/>
        </authorList>
    </citation>
    <scope>NUCLEOTIDE SEQUENCE [LARGE SCALE GENOMIC DNA]</scope>
    <source>
        <strain evidence="4 5">WCA-389-WT-23D1</strain>
    </source>
</reference>
<evidence type="ECO:0000259" key="3">
    <source>
        <dbReference type="PROSITE" id="PS50234"/>
    </source>
</evidence>
<dbReference type="Gene3D" id="3.40.50.410">
    <property type="entry name" value="von Willebrand factor, type A domain"/>
    <property type="match status" value="1"/>
</dbReference>
<dbReference type="SUPFAM" id="SSF53300">
    <property type="entry name" value="vWA-like"/>
    <property type="match status" value="1"/>
</dbReference>
<dbReference type="PROSITE" id="PS50234">
    <property type="entry name" value="VWFA"/>
    <property type="match status" value="1"/>
</dbReference>
<evidence type="ECO:0000313" key="5">
    <source>
        <dbReference type="Proteomes" id="UP000429958"/>
    </source>
</evidence>
<dbReference type="InterPro" id="IPR036465">
    <property type="entry name" value="vWFA_dom_sf"/>
</dbReference>
<feature type="compositionally biased region" description="Basic and acidic residues" evidence="1">
    <location>
        <begin position="86"/>
        <end position="97"/>
    </location>
</feature>
<comment type="caution">
    <text evidence="4">The sequence shown here is derived from an EMBL/GenBank/DDBJ whole genome shotgun (WGS) entry which is preliminary data.</text>
</comment>
<accession>A0A7X2NMF8</accession>
<dbReference type="CDD" id="cd00198">
    <property type="entry name" value="vWFA"/>
    <property type="match status" value="1"/>
</dbReference>
<feature type="compositionally biased region" description="Basic and acidic residues" evidence="1">
    <location>
        <begin position="35"/>
        <end position="52"/>
    </location>
</feature>
<feature type="compositionally biased region" description="Basic and acidic residues" evidence="1">
    <location>
        <begin position="157"/>
        <end position="168"/>
    </location>
</feature>
<keyword evidence="2" id="KW-0732">Signal</keyword>
<feature type="signal peptide" evidence="2">
    <location>
        <begin position="1"/>
        <end position="23"/>
    </location>
</feature>
<dbReference type="RefSeq" id="WP_154472992.1">
    <property type="nucleotide sequence ID" value="NZ_VUMD01000012.1"/>
</dbReference>
<protein>
    <submittedName>
        <fullName evidence="4">VWA domain-containing protein</fullName>
    </submittedName>
</protein>
<evidence type="ECO:0000256" key="2">
    <source>
        <dbReference type="SAM" id="SignalP"/>
    </source>
</evidence>
<evidence type="ECO:0000256" key="1">
    <source>
        <dbReference type="SAM" id="MobiDB-lite"/>
    </source>
</evidence>
<dbReference type="Pfam" id="PF00092">
    <property type="entry name" value="VWA"/>
    <property type="match status" value="1"/>
</dbReference>
<feature type="compositionally biased region" description="Basic and acidic residues" evidence="1">
    <location>
        <begin position="133"/>
        <end position="144"/>
    </location>
</feature>